<proteinExistence type="predicted"/>
<evidence type="ECO:0000313" key="2">
    <source>
        <dbReference type="Proteomes" id="UP000789525"/>
    </source>
</evidence>
<comment type="caution">
    <text evidence="1">The sequence shown here is derived from an EMBL/GenBank/DDBJ whole genome shotgun (WGS) entry which is preliminary data.</text>
</comment>
<keyword evidence="2" id="KW-1185">Reference proteome</keyword>
<gene>
    <name evidence="1" type="ORF">ACOLOM_LOCUS6670</name>
</gene>
<organism evidence="1 2">
    <name type="scientific">Acaulospora colombiana</name>
    <dbReference type="NCBI Taxonomy" id="27376"/>
    <lineage>
        <taxon>Eukaryota</taxon>
        <taxon>Fungi</taxon>
        <taxon>Fungi incertae sedis</taxon>
        <taxon>Mucoromycota</taxon>
        <taxon>Glomeromycotina</taxon>
        <taxon>Glomeromycetes</taxon>
        <taxon>Diversisporales</taxon>
        <taxon>Acaulosporaceae</taxon>
        <taxon>Acaulospora</taxon>
    </lineage>
</organism>
<dbReference type="EMBL" id="CAJVPT010013987">
    <property type="protein sequence ID" value="CAG8600721.1"/>
    <property type="molecule type" value="Genomic_DNA"/>
</dbReference>
<protein>
    <submittedName>
        <fullName evidence="1">5503_t:CDS:1</fullName>
    </submittedName>
</protein>
<name>A0ACA9MMI7_9GLOM</name>
<evidence type="ECO:0000313" key="1">
    <source>
        <dbReference type="EMBL" id="CAG8600721.1"/>
    </source>
</evidence>
<reference evidence="1" key="1">
    <citation type="submission" date="2021-06" db="EMBL/GenBank/DDBJ databases">
        <authorList>
            <person name="Kallberg Y."/>
            <person name="Tangrot J."/>
            <person name="Rosling A."/>
        </authorList>
    </citation>
    <scope>NUCLEOTIDE SEQUENCE</scope>
    <source>
        <strain evidence="1">CL356</strain>
    </source>
</reference>
<accession>A0ACA9MMI7</accession>
<dbReference type="Proteomes" id="UP000789525">
    <property type="component" value="Unassembled WGS sequence"/>
</dbReference>
<sequence>MRAIDNGAWYITSSCPMYEAIRAVYTLVNAPAEIGHLFQGLAKDQEVISVRVRPEIPRLAYLAKMSGGAKAFMSRKSKRLVHRSSGQVITGESLDSNCPLIALPKQELHILG</sequence>